<dbReference type="InterPro" id="IPR058163">
    <property type="entry name" value="LysR-type_TF_proteobact-type"/>
</dbReference>
<name>A0A6P3A6J9_BURL3</name>
<dbReference type="InterPro" id="IPR005119">
    <property type="entry name" value="LysR_subst-bd"/>
</dbReference>
<dbReference type="Proteomes" id="UP000494260">
    <property type="component" value="Unassembled WGS sequence"/>
</dbReference>
<evidence type="ECO:0000259" key="5">
    <source>
        <dbReference type="PROSITE" id="PS50931"/>
    </source>
</evidence>
<dbReference type="InterPro" id="IPR036388">
    <property type="entry name" value="WH-like_DNA-bd_sf"/>
</dbReference>
<dbReference type="AlphaFoldDB" id="A0A6P3A6J9"/>
<dbReference type="Gene3D" id="3.40.190.10">
    <property type="entry name" value="Periplasmic binding protein-like II"/>
    <property type="match status" value="2"/>
</dbReference>
<dbReference type="PROSITE" id="PS50931">
    <property type="entry name" value="HTH_LYSR"/>
    <property type="match status" value="1"/>
</dbReference>
<dbReference type="InterPro" id="IPR000847">
    <property type="entry name" value="LysR_HTH_N"/>
</dbReference>
<evidence type="ECO:0000313" key="7">
    <source>
        <dbReference type="Proteomes" id="UP000494260"/>
    </source>
</evidence>
<comment type="similarity">
    <text evidence="1">Belongs to the LysR transcriptional regulatory family.</text>
</comment>
<keyword evidence="4" id="KW-0804">Transcription</keyword>
<dbReference type="Gene3D" id="1.10.10.10">
    <property type="entry name" value="Winged helix-like DNA-binding domain superfamily/Winged helix DNA-binding domain"/>
    <property type="match status" value="1"/>
</dbReference>
<dbReference type="PANTHER" id="PTHR30537">
    <property type="entry name" value="HTH-TYPE TRANSCRIPTIONAL REGULATOR"/>
    <property type="match status" value="1"/>
</dbReference>
<feature type="domain" description="HTH lysR-type" evidence="5">
    <location>
        <begin position="44"/>
        <end position="101"/>
    </location>
</feature>
<dbReference type="SUPFAM" id="SSF53850">
    <property type="entry name" value="Periplasmic binding protein-like II"/>
    <property type="match status" value="1"/>
</dbReference>
<keyword evidence="2" id="KW-0805">Transcription regulation</keyword>
<dbReference type="PRINTS" id="PR00039">
    <property type="entry name" value="HTHLYSR"/>
</dbReference>
<dbReference type="EMBL" id="CABVQH010000043">
    <property type="protein sequence ID" value="VWD43071.1"/>
    <property type="molecule type" value="Genomic_DNA"/>
</dbReference>
<evidence type="ECO:0000256" key="1">
    <source>
        <dbReference type="ARBA" id="ARBA00009437"/>
    </source>
</evidence>
<sequence>MVWPDGAVEDGTECRNACLPVANDELSCSDISVTNTRMRRIHLPPLQTLRAFETAVRLQSFTRAADELALTQGAVSQHIRALEAQLGYPLFTRERNGATPTHAAHALALQVRQGLSVLERAFEPVLAVRSRPRTCDVTLNVSVLPSVAERWLAPRLPRFTAAHPHIGIALHPDVALAPLHKRDRIDVALRYGPGTWPGVVAEKLMNETIFPVASPAYRNRDGIAPRAPADLVRATLLRHPAQPWEPWLQAARLDLTESARAPRFTDANALIDATLKGRGVALARRSLIEPELADGTLVRVSTVRVTDVYAHYVVWRPGHPHETAIRTWLDWLRSEVRRRTPRR</sequence>
<dbReference type="GO" id="GO:0006351">
    <property type="term" value="P:DNA-templated transcription"/>
    <property type="evidence" value="ECO:0007669"/>
    <property type="project" value="TreeGrafter"/>
</dbReference>
<dbReference type="InterPro" id="IPR036390">
    <property type="entry name" value="WH_DNA-bd_sf"/>
</dbReference>
<evidence type="ECO:0000313" key="6">
    <source>
        <dbReference type="EMBL" id="VWD43071.1"/>
    </source>
</evidence>
<dbReference type="CDD" id="cd08432">
    <property type="entry name" value="PBP2_GcdR_TrpI_HvrB_AmpR_like"/>
    <property type="match status" value="1"/>
</dbReference>
<protein>
    <submittedName>
        <fullName evidence="6">LysR family transcriptional regulator</fullName>
    </submittedName>
</protein>
<evidence type="ECO:0000256" key="2">
    <source>
        <dbReference type="ARBA" id="ARBA00023015"/>
    </source>
</evidence>
<dbReference type="Pfam" id="PF03466">
    <property type="entry name" value="LysR_substrate"/>
    <property type="match status" value="1"/>
</dbReference>
<reference evidence="6 7" key="1">
    <citation type="submission" date="2019-09" db="EMBL/GenBank/DDBJ databases">
        <authorList>
            <person name="Depoorter E."/>
        </authorList>
    </citation>
    <scope>NUCLEOTIDE SEQUENCE [LARGE SCALE GENOMIC DNA]</scope>
    <source>
        <strain evidence="6">R-18109</strain>
    </source>
</reference>
<proteinExistence type="inferred from homology"/>
<evidence type="ECO:0000256" key="3">
    <source>
        <dbReference type="ARBA" id="ARBA00023125"/>
    </source>
</evidence>
<dbReference type="Pfam" id="PF00126">
    <property type="entry name" value="HTH_1"/>
    <property type="match status" value="1"/>
</dbReference>
<organism evidence="6 7">
    <name type="scientific">Burkholderia lata (strain ATCC 17760 / DSM 23089 / LMG 22485 / NCIMB 9086 / R18194 / 383)</name>
    <dbReference type="NCBI Taxonomy" id="482957"/>
    <lineage>
        <taxon>Bacteria</taxon>
        <taxon>Pseudomonadati</taxon>
        <taxon>Pseudomonadota</taxon>
        <taxon>Betaproteobacteria</taxon>
        <taxon>Burkholderiales</taxon>
        <taxon>Burkholderiaceae</taxon>
        <taxon>Burkholderia</taxon>
        <taxon>Burkholderia cepacia complex</taxon>
    </lineage>
</organism>
<dbReference type="GO" id="GO:0003700">
    <property type="term" value="F:DNA-binding transcription factor activity"/>
    <property type="evidence" value="ECO:0007669"/>
    <property type="project" value="InterPro"/>
</dbReference>
<gene>
    <name evidence="6" type="ORF">BLA18109_07546</name>
</gene>
<evidence type="ECO:0000256" key="4">
    <source>
        <dbReference type="ARBA" id="ARBA00023163"/>
    </source>
</evidence>
<dbReference type="PANTHER" id="PTHR30537:SF79">
    <property type="entry name" value="TRANSCRIPTIONAL REGULATOR-RELATED"/>
    <property type="match status" value="1"/>
</dbReference>
<accession>A0A6P3A6J9</accession>
<keyword evidence="3" id="KW-0238">DNA-binding</keyword>
<dbReference type="GO" id="GO:0043565">
    <property type="term" value="F:sequence-specific DNA binding"/>
    <property type="evidence" value="ECO:0007669"/>
    <property type="project" value="TreeGrafter"/>
</dbReference>
<dbReference type="SUPFAM" id="SSF46785">
    <property type="entry name" value="Winged helix' DNA-binding domain"/>
    <property type="match status" value="1"/>
</dbReference>